<name>A0A117IUZ1_9ACTN</name>
<feature type="compositionally biased region" description="Gly residues" evidence="1">
    <location>
        <begin position="140"/>
        <end position="155"/>
    </location>
</feature>
<dbReference type="SMART" id="SM00382">
    <property type="entry name" value="AAA"/>
    <property type="match status" value="1"/>
</dbReference>
<dbReference type="OrthoDB" id="4532668at2"/>
<evidence type="ECO:0000259" key="2">
    <source>
        <dbReference type="SMART" id="SM00382"/>
    </source>
</evidence>
<dbReference type="STRING" id="936756.ATE80_26965"/>
<dbReference type="Proteomes" id="UP000054011">
    <property type="component" value="Unassembled WGS sequence"/>
</dbReference>
<dbReference type="InterPro" id="IPR003593">
    <property type="entry name" value="AAA+_ATPase"/>
</dbReference>
<dbReference type="EMBL" id="LNSV01000109">
    <property type="protein sequence ID" value="KUH35827.1"/>
    <property type="molecule type" value="Genomic_DNA"/>
</dbReference>
<dbReference type="SUPFAM" id="SSF52540">
    <property type="entry name" value="P-loop containing nucleoside triphosphate hydrolases"/>
    <property type="match status" value="1"/>
</dbReference>
<dbReference type="SUPFAM" id="SSF81901">
    <property type="entry name" value="HCP-like"/>
    <property type="match status" value="2"/>
</dbReference>
<dbReference type="InterPro" id="IPR011990">
    <property type="entry name" value="TPR-like_helical_dom_sf"/>
</dbReference>
<feature type="compositionally biased region" description="Pro residues" evidence="1">
    <location>
        <begin position="99"/>
        <end position="108"/>
    </location>
</feature>
<dbReference type="AlphaFoldDB" id="A0A117IUZ1"/>
<dbReference type="Gene3D" id="1.25.40.10">
    <property type="entry name" value="Tetratricopeptide repeat domain"/>
    <property type="match status" value="2"/>
</dbReference>
<dbReference type="InterPro" id="IPR027417">
    <property type="entry name" value="P-loop_NTPase"/>
</dbReference>
<gene>
    <name evidence="3" type="ORF">ATE80_26965</name>
</gene>
<evidence type="ECO:0000313" key="3">
    <source>
        <dbReference type="EMBL" id="KUH35827.1"/>
    </source>
</evidence>
<feature type="domain" description="AAA+ ATPase" evidence="2">
    <location>
        <begin position="261"/>
        <end position="380"/>
    </location>
</feature>
<protein>
    <recommendedName>
        <fullName evidence="2">AAA+ ATPase domain-containing protein</fullName>
    </recommendedName>
</protein>
<feature type="region of interest" description="Disordered" evidence="1">
    <location>
        <begin position="87"/>
        <end position="194"/>
    </location>
</feature>
<comment type="caution">
    <text evidence="3">The sequence shown here is derived from an EMBL/GenBank/DDBJ whole genome shotgun (WGS) entry which is preliminary data.</text>
</comment>
<dbReference type="InterPro" id="IPR006597">
    <property type="entry name" value="Sel1-like"/>
</dbReference>
<dbReference type="SMART" id="SM00671">
    <property type="entry name" value="SEL1"/>
    <property type="match status" value="4"/>
</dbReference>
<dbReference type="RefSeq" id="WP_058944882.1">
    <property type="nucleotide sequence ID" value="NZ_LNSV01000109.1"/>
</dbReference>
<sequence>MAYGERLTAADVTALLGIMRGAAWPWVRARLTEDDLGDAGGLALIEQELRSGTDDRVVRAGLEHWLRHAAQRDPRAPRRIRALVEECGGGAGDRGPAGPHVPPDPSGPHDPSDPSGPQVPSDPSDPHDPPGPHDPAAGDPGPGASGPAGRGTGAPGPGPEPGSGPAVPGPRPRPVGPADPGPGGTAHDVRNTFSGGGAATVIQAGTIGALHYGPPPAPDPAVWLDAATADPLALGARHDGPYVERDADTELDRLLAGPAGRGGLVLVTGEPLSGKTTTAWAALRRVLPDRRVCVPPPGTDLRDLPERVAARGGRCVLWLDDLERHLGPHGLDAPLLARLTARGVPVLATMSDAAYDEHRFGAPGPARVLSRARTVELGAEWSLAETGRLVARDDGRLETALYWCEGRAVTAYLAVGPDLWEEWRRAERPTRHPRGHLLVRAAIDLARCGLHHPVPPELLRAAYRHHAPDDAGDLDDVLAWAARPRLGVAGLLVEEDGGWRAYGSLVADALADDGFPPVPDAVWDLALAHDHAAVAQAAGRHYRARAQAGDAAAMHRLARLTGSQDWLRKAADAGHPGAAGEWGRALADRGERRAAEPYLRAAAEAGDATAATRLGLVLLARAMDWLGEGAAGGDPEAAHRLGDLLFAEGDDARALDHYGHALEAGRHSVAGSIGALHRYRGEELLAELWLRRAADALDTARPVERAPDRIRTRNATERYLHECADHGLGAAATLLGVLCEQEHDRPGAVDWYTRGHELGDAYGAYRMARLLAEHEPEEAAAWMRKAADAGHPGAVRALDAGPDTVGG</sequence>
<reference evidence="3 4" key="1">
    <citation type="submission" date="2015-11" db="EMBL/GenBank/DDBJ databases">
        <title>Genome-wide analysis reveals the secondary metabolome in Streptomyces kanasensis ZX01.</title>
        <authorList>
            <person name="Zhang G."/>
            <person name="Han L."/>
            <person name="Feng J."/>
            <person name="Zhang X."/>
        </authorList>
    </citation>
    <scope>NUCLEOTIDE SEQUENCE [LARGE SCALE GENOMIC DNA]</scope>
    <source>
        <strain evidence="3 4">ZX01</strain>
    </source>
</reference>
<evidence type="ECO:0000313" key="4">
    <source>
        <dbReference type="Proteomes" id="UP000054011"/>
    </source>
</evidence>
<evidence type="ECO:0000256" key="1">
    <source>
        <dbReference type="SAM" id="MobiDB-lite"/>
    </source>
</evidence>
<feature type="compositionally biased region" description="Pro residues" evidence="1">
    <location>
        <begin position="156"/>
        <end position="180"/>
    </location>
</feature>
<keyword evidence="4" id="KW-1185">Reference proteome</keyword>
<organism evidence="3 4">
    <name type="scientific">Streptomyces kanasensis</name>
    <dbReference type="NCBI Taxonomy" id="936756"/>
    <lineage>
        <taxon>Bacteria</taxon>
        <taxon>Bacillati</taxon>
        <taxon>Actinomycetota</taxon>
        <taxon>Actinomycetes</taxon>
        <taxon>Kitasatosporales</taxon>
        <taxon>Streptomycetaceae</taxon>
        <taxon>Streptomyces</taxon>
    </lineage>
</organism>
<proteinExistence type="predicted"/>
<accession>A0A117IUZ1</accession>